<proteinExistence type="predicted"/>
<feature type="transmembrane region" description="Helical" evidence="1">
    <location>
        <begin position="168"/>
        <end position="186"/>
    </location>
</feature>
<comment type="caution">
    <text evidence="2">The sequence shown here is derived from an EMBL/GenBank/DDBJ whole genome shotgun (WGS) entry which is preliminary data.</text>
</comment>
<dbReference type="EMBL" id="JAAAMI010000001">
    <property type="protein sequence ID" value="NDV42100.1"/>
    <property type="molecule type" value="Genomic_DNA"/>
</dbReference>
<sequence>MTYTLVTLFLVGTILLFWLYKMMCNCFCRSFCAWKDQKSGSLVTKEATILSIKTIKEGRKPLLELLLVFENLSGFPIHRNVRVRDSQPFLSRFRADDKISIALNKSRRPKDPIFLATGTCGVSLFLVLACCIKIMVYVTGCYLLIGEALNRIWESPDRFECIFSTSEIPEIYLILLGVVFLLHFLLKKIGWMETGQTRSQKWDLLYLGKGTKAHIKGYRDTGTKINGHRVLQVDYVFTDEKGQVFEGVDKKTVDSLEMVSPTEMDSHEIMFLPDNPFISRLTENLESPDISKFINTLFLIVVFLFSVVVIGLFSHAVFASTAIP</sequence>
<dbReference type="RefSeq" id="WP_163632548.1">
    <property type="nucleotide sequence ID" value="NZ_JAAAMI010000001.1"/>
</dbReference>
<name>A0A6I5KYZ1_9FLAO</name>
<protein>
    <submittedName>
        <fullName evidence="2">Uncharacterized protein</fullName>
    </submittedName>
</protein>
<keyword evidence="1" id="KW-0472">Membrane</keyword>
<feature type="transmembrane region" description="Helical" evidence="1">
    <location>
        <begin position="113"/>
        <end position="145"/>
    </location>
</feature>
<gene>
    <name evidence="2" type="ORF">GTK07_02075</name>
</gene>
<keyword evidence="3" id="KW-1185">Reference proteome</keyword>
<keyword evidence="1" id="KW-0812">Transmembrane</keyword>
<dbReference type="AlphaFoldDB" id="A0A6I5KYZ1"/>
<feature type="transmembrane region" description="Helical" evidence="1">
    <location>
        <begin position="6"/>
        <end position="28"/>
    </location>
</feature>
<feature type="transmembrane region" description="Helical" evidence="1">
    <location>
        <begin position="297"/>
        <end position="318"/>
    </location>
</feature>
<evidence type="ECO:0000313" key="3">
    <source>
        <dbReference type="Proteomes" id="UP000468707"/>
    </source>
</evidence>
<keyword evidence="1" id="KW-1133">Transmembrane helix</keyword>
<evidence type="ECO:0000256" key="1">
    <source>
        <dbReference type="SAM" id="Phobius"/>
    </source>
</evidence>
<evidence type="ECO:0000313" key="2">
    <source>
        <dbReference type="EMBL" id="NDV42100.1"/>
    </source>
</evidence>
<dbReference type="Proteomes" id="UP000468707">
    <property type="component" value="Unassembled WGS sequence"/>
</dbReference>
<organism evidence="2 3">
    <name type="scientific">Flagellimonas sediminis</name>
    <dbReference type="NCBI Taxonomy" id="2696468"/>
    <lineage>
        <taxon>Bacteria</taxon>
        <taxon>Pseudomonadati</taxon>
        <taxon>Bacteroidota</taxon>
        <taxon>Flavobacteriia</taxon>
        <taxon>Flavobacteriales</taxon>
        <taxon>Flavobacteriaceae</taxon>
        <taxon>Flagellimonas</taxon>
    </lineage>
</organism>
<reference evidence="2 3" key="1">
    <citation type="submission" date="2020-01" db="EMBL/GenBank/DDBJ databases">
        <title>Muricauda sediminis sp.nov. 40Bstr401.</title>
        <authorList>
            <person name="Xue Z."/>
            <person name="Zhu S."/>
            <person name="Ren N."/>
            <person name="Chen T."/>
            <person name="Chen X."/>
            <person name="Chen J."/>
            <person name="Yang J."/>
        </authorList>
    </citation>
    <scope>NUCLEOTIDE SEQUENCE [LARGE SCALE GENOMIC DNA]</scope>
    <source>
        <strain evidence="2 3">40Bstr401</strain>
    </source>
</reference>
<accession>A0A6I5KYZ1</accession>